<protein>
    <submittedName>
        <fullName evidence="3">Phage terminase, large subunit</fullName>
    </submittedName>
</protein>
<dbReference type="Gene3D" id="3.40.50.300">
    <property type="entry name" value="P-loop containing nucleotide triphosphate hydrolases"/>
    <property type="match status" value="1"/>
</dbReference>
<sequence length="575" mass="64900">MASYPNVNAANKYARDVVGGRILVCRYIQLACQRHLNDLKAAESRSFKFNFDRDAAERVCVFVQKLPHTKGKWARERLRIKLEPWQLFQFCCVFGWKIKKSGFRRFREAYSEIPRKNGKSAIGAGAALYMFAADGEAGAEVYAGATTEKQAWEVFRPARLMCLRTPDLTSYFGIDVNAKNLNRPADDSRFEPLIGDPGDGSSPSCAIADERHEHKDNALYDTMISGMGARDQPLIWAITTSGFDIAGPCYDDRRRVIEMLEGTTPDDELFGVIYTVDPEDDWTTPQALRKANPNMGVSVSEEFLLNQQQRAIRNPRLANTFKTKHLDLWVSSKSAFFNMEEWKACEDLTLTPEMFAGEDSYLGADLARKLDMNSVPRIFAREIDSKLHYYCVAPRFFVPYDTAFDTDNKRMADRFQGWVNKDLMILTDGAEIDYREILHEVLGMRDTAPIKSIAIDPSGATNLSHHLMDEGIEAITITQNYTNMSDPMKELEAAIKTGRFHHDGNPIMTWCISNVVAKYLPGNDDIVRAVKEGNDNKIDGAVALIMAIGRALLDHNTPHEDDISDHLETYGIRTL</sequence>
<dbReference type="EMBL" id="AP014546">
    <property type="protein sequence ID" value="BBB29368.1"/>
    <property type="molecule type" value="Genomic_DNA"/>
</dbReference>
<dbReference type="RefSeq" id="WP_201349984.1">
    <property type="nucleotide sequence ID" value="NZ_AP014546.1"/>
</dbReference>
<dbReference type="PANTHER" id="PTHR41287">
    <property type="match status" value="1"/>
</dbReference>
<dbReference type="InterPro" id="IPR046461">
    <property type="entry name" value="TerL_ATPase"/>
</dbReference>
<evidence type="ECO:0000313" key="3">
    <source>
        <dbReference type="EMBL" id="BBB29368.1"/>
    </source>
</evidence>
<dbReference type="Proteomes" id="UP000595332">
    <property type="component" value="Chromosome"/>
</dbReference>
<dbReference type="Pfam" id="PF20441">
    <property type="entry name" value="TerL_nuclease"/>
    <property type="match status" value="1"/>
</dbReference>
<name>A0A7R6PTV0_9GAMM</name>
<feature type="domain" description="Terminase large subunit-like ATPase" evidence="1">
    <location>
        <begin position="84"/>
        <end position="254"/>
    </location>
</feature>
<dbReference type="InterPro" id="IPR027417">
    <property type="entry name" value="P-loop_NTPase"/>
</dbReference>
<dbReference type="AlphaFoldDB" id="A0A7R6PTV0"/>
<evidence type="ECO:0000259" key="1">
    <source>
        <dbReference type="Pfam" id="PF03354"/>
    </source>
</evidence>
<feature type="domain" description="Terminase large subunit-like endonuclease" evidence="2">
    <location>
        <begin position="266"/>
        <end position="552"/>
    </location>
</feature>
<dbReference type="InterPro" id="IPR046462">
    <property type="entry name" value="TerL_nuclease"/>
</dbReference>
<reference evidence="3 4" key="1">
    <citation type="journal article" date="2008" name="Int. J. Syst. Evol. Microbiol.">
        <title>Neptunomonas japonica sp. nov., an Osedax japonicus symbiont-like bacterium isolated from sediment adjacent to sperm whale carcasses off Kagoshima, Japan.</title>
        <authorList>
            <person name="Miyazaki M."/>
            <person name="Nogi Y."/>
            <person name="Fujiwara Y."/>
            <person name="Kawato M."/>
            <person name="Kubokawa K."/>
            <person name="Horikoshi K."/>
        </authorList>
    </citation>
    <scope>NUCLEOTIDE SEQUENCE [LARGE SCALE GENOMIC DNA]</scope>
    <source>
        <strain evidence="3 4">JAMM 1380</strain>
    </source>
</reference>
<dbReference type="InterPro" id="IPR005021">
    <property type="entry name" value="Terminase_largesu-like"/>
</dbReference>
<gene>
    <name evidence="3" type="ORF">NEJAP_1416</name>
</gene>
<accession>A0A7R6PTV0</accession>
<proteinExistence type="predicted"/>
<evidence type="ECO:0000259" key="2">
    <source>
        <dbReference type="Pfam" id="PF20441"/>
    </source>
</evidence>
<dbReference type="KEGG" id="njp:NEJAP_1416"/>
<organism evidence="3 4">
    <name type="scientific">Neptunomonas japonica JAMM 1380</name>
    <dbReference type="NCBI Taxonomy" id="1441457"/>
    <lineage>
        <taxon>Bacteria</taxon>
        <taxon>Pseudomonadati</taxon>
        <taxon>Pseudomonadota</taxon>
        <taxon>Gammaproteobacteria</taxon>
        <taxon>Oceanospirillales</taxon>
        <taxon>Oceanospirillaceae</taxon>
        <taxon>Neptunomonas</taxon>
    </lineage>
</organism>
<evidence type="ECO:0000313" key="4">
    <source>
        <dbReference type="Proteomes" id="UP000595332"/>
    </source>
</evidence>
<dbReference type="Pfam" id="PF03354">
    <property type="entry name" value="TerL_ATPase"/>
    <property type="match status" value="1"/>
</dbReference>
<dbReference type="GO" id="GO:0004519">
    <property type="term" value="F:endonuclease activity"/>
    <property type="evidence" value="ECO:0007669"/>
    <property type="project" value="InterPro"/>
</dbReference>
<dbReference type="PANTHER" id="PTHR41287:SF1">
    <property type="entry name" value="PROTEIN YMFN"/>
    <property type="match status" value="1"/>
</dbReference>
<keyword evidence="4" id="KW-1185">Reference proteome</keyword>